<dbReference type="InterPro" id="IPR013525">
    <property type="entry name" value="ABC2_TM"/>
</dbReference>
<dbReference type="PANTHER" id="PTHR30294:SF29">
    <property type="entry name" value="MULTIDRUG ABC TRANSPORTER PERMEASE YBHS-RELATED"/>
    <property type="match status" value="1"/>
</dbReference>
<dbReference type="GO" id="GO:0140359">
    <property type="term" value="F:ABC-type transporter activity"/>
    <property type="evidence" value="ECO:0007669"/>
    <property type="project" value="InterPro"/>
</dbReference>
<evidence type="ECO:0000256" key="5">
    <source>
        <dbReference type="ARBA" id="ARBA00023136"/>
    </source>
</evidence>
<evidence type="ECO:0000313" key="8">
    <source>
        <dbReference type="EMBL" id="QER66814.1"/>
    </source>
</evidence>
<feature type="transmembrane region" description="Helical" evidence="6">
    <location>
        <begin position="311"/>
        <end position="329"/>
    </location>
</feature>
<feature type="transmembrane region" description="Helical" evidence="6">
    <location>
        <begin position="271"/>
        <end position="299"/>
    </location>
</feature>
<feature type="domain" description="ABC-2 type transporter transmembrane" evidence="7">
    <location>
        <begin position="20"/>
        <end position="384"/>
    </location>
</feature>
<dbReference type="InterPro" id="IPR051449">
    <property type="entry name" value="ABC-2_transporter_component"/>
</dbReference>
<evidence type="ECO:0000259" key="7">
    <source>
        <dbReference type="Pfam" id="PF12698"/>
    </source>
</evidence>
<keyword evidence="2" id="KW-1003">Cell membrane</keyword>
<gene>
    <name evidence="8" type="ORF">F0161_02290</name>
</gene>
<dbReference type="KEGG" id="lnn:F0161_02290"/>
<evidence type="ECO:0000256" key="4">
    <source>
        <dbReference type="ARBA" id="ARBA00022989"/>
    </source>
</evidence>
<evidence type="ECO:0000313" key="9">
    <source>
        <dbReference type="Proteomes" id="UP000325295"/>
    </source>
</evidence>
<dbReference type="EMBL" id="CP043939">
    <property type="protein sequence ID" value="QER66814.1"/>
    <property type="molecule type" value="Genomic_DNA"/>
</dbReference>
<proteinExistence type="predicted"/>
<protein>
    <submittedName>
        <fullName evidence="8">ABC transporter permease</fullName>
    </submittedName>
</protein>
<comment type="subcellular location">
    <subcellularLocation>
        <location evidence="1">Cell membrane</location>
        <topology evidence="1">Multi-pass membrane protein</topology>
    </subcellularLocation>
</comment>
<feature type="transmembrane region" description="Helical" evidence="6">
    <location>
        <begin position="225"/>
        <end position="251"/>
    </location>
</feature>
<evidence type="ECO:0000256" key="3">
    <source>
        <dbReference type="ARBA" id="ARBA00022692"/>
    </source>
</evidence>
<name>A0A5P1X1P6_9LACO</name>
<keyword evidence="5 6" id="KW-0472">Membrane</keyword>
<dbReference type="GO" id="GO:0005886">
    <property type="term" value="C:plasma membrane"/>
    <property type="evidence" value="ECO:0007669"/>
    <property type="project" value="UniProtKB-SubCell"/>
</dbReference>
<feature type="transmembrane region" description="Helical" evidence="6">
    <location>
        <begin position="179"/>
        <end position="204"/>
    </location>
</feature>
<dbReference type="PANTHER" id="PTHR30294">
    <property type="entry name" value="MEMBRANE COMPONENT OF ABC TRANSPORTER YHHJ-RELATED"/>
    <property type="match status" value="1"/>
</dbReference>
<organism evidence="8 9">
    <name type="scientific">Paucilactobacillus nenjiangensis</name>
    <dbReference type="NCBI Taxonomy" id="1296540"/>
    <lineage>
        <taxon>Bacteria</taxon>
        <taxon>Bacillati</taxon>
        <taxon>Bacillota</taxon>
        <taxon>Bacilli</taxon>
        <taxon>Lactobacillales</taxon>
        <taxon>Lactobacillaceae</taxon>
        <taxon>Paucilactobacillus</taxon>
    </lineage>
</organism>
<evidence type="ECO:0000256" key="6">
    <source>
        <dbReference type="SAM" id="Phobius"/>
    </source>
</evidence>
<keyword evidence="4 6" id="KW-1133">Transmembrane helix</keyword>
<dbReference type="RefSeq" id="WP_150203549.1">
    <property type="nucleotide sequence ID" value="NZ_CP043939.1"/>
</dbReference>
<evidence type="ECO:0000256" key="2">
    <source>
        <dbReference type="ARBA" id="ARBA00022475"/>
    </source>
</evidence>
<feature type="transmembrane region" description="Helical" evidence="6">
    <location>
        <begin position="365"/>
        <end position="384"/>
    </location>
</feature>
<reference evidence="8 9" key="1">
    <citation type="submission" date="2019-09" db="EMBL/GenBank/DDBJ databases">
        <title>Complete Genome Sequence of Lactobacillus nenjiangensis SH-Y15, isolated from sauerkraut.</title>
        <authorList>
            <person name="Yang H."/>
        </authorList>
    </citation>
    <scope>NUCLEOTIDE SEQUENCE [LARGE SCALE GENOMIC DNA]</scope>
    <source>
        <strain evidence="8 9">SH-Y15</strain>
    </source>
</reference>
<feature type="transmembrane region" description="Helical" evidence="6">
    <location>
        <begin position="335"/>
        <end position="353"/>
    </location>
</feature>
<dbReference type="Pfam" id="PF12698">
    <property type="entry name" value="ABC2_membrane_3"/>
    <property type="match status" value="1"/>
</dbReference>
<accession>A0A5P1X1P6</accession>
<dbReference type="AlphaFoldDB" id="A0A5P1X1P6"/>
<dbReference type="Proteomes" id="UP000325295">
    <property type="component" value="Chromosome"/>
</dbReference>
<dbReference type="OrthoDB" id="9768837at2"/>
<sequence length="417" mass="45209">MHKMLIIAKQVFMKNVRSASWIFLVLSPVLLLGISIGIGHLVQSSQSKPTIGVVSTVPAIRKTFADSLPGMKVKEYKSQDKAETAMQNKKLDAVLAVPIKNGEIAANLQLRDGGKVVSTKTIQAVLSQIQLQAQATKLNLNSEQLQALLKPSVLRSKTVVVDHGKASTKNQKTDTSNHLIAVAITVLMLVFTLSYGSMIAQEIATEKGSRIMETILSSVSATTQFFGKLAGILALLVVNILFYLLLILVAWKPLMKIDIVKTMLGNFDFGVLTSTNGLIFCVFFILAVLTYSVLAALTGSLVANQEQVQQAVMPISMIGLLGYVFALAVQGGDSLIVKIVSYLPFVGASVMPVRLAMSFATVGDAWISILISVIFLILFTWFTAKAYKSNVLVYNQGGFLKSIRSTFSIMNAERKSK</sequence>
<feature type="transmembrane region" description="Helical" evidence="6">
    <location>
        <begin position="21"/>
        <end position="42"/>
    </location>
</feature>
<keyword evidence="3 6" id="KW-0812">Transmembrane</keyword>
<keyword evidence="9" id="KW-1185">Reference proteome</keyword>
<evidence type="ECO:0000256" key="1">
    <source>
        <dbReference type="ARBA" id="ARBA00004651"/>
    </source>
</evidence>